<dbReference type="AlphaFoldDB" id="A0A7V5U226"/>
<comment type="caution">
    <text evidence="1">The sequence shown here is derived from an EMBL/GenBank/DDBJ whole genome shotgun (WGS) entry which is preliminary data.</text>
</comment>
<accession>A0A7V5U226</accession>
<protein>
    <submittedName>
        <fullName evidence="1">DUF4390 domain-containing protein</fullName>
    </submittedName>
</protein>
<reference evidence="1" key="1">
    <citation type="journal article" date="2020" name="mSystems">
        <title>Genome- and Community-Level Interaction Insights into Carbon Utilization and Element Cycling Functions of Hydrothermarchaeota in Hydrothermal Sediment.</title>
        <authorList>
            <person name="Zhou Z."/>
            <person name="Liu Y."/>
            <person name="Xu W."/>
            <person name="Pan J."/>
            <person name="Luo Z.H."/>
            <person name="Li M."/>
        </authorList>
    </citation>
    <scope>NUCLEOTIDE SEQUENCE [LARGE SCALE GENOMIC DNA]</scope>
    <source>
        <strain evidence="1">HyVt-533</strain>
    </source>
</reference>
<proteinExistence type="predicted"/>
<dbReference type="EMBL" id="DROK01000041">
    <property type="protein sequence ID" value="HHI96496.1"/>
    <property type="molecule type" value="Genomic_DNA"/>
</dbReference>
<gene>
    <name evidence="1" type="ORF">ENJ96_01440</name>
</gene>
<dbReference type="Proteomes" id="UP000886101">
    <property type="component" value="Unassembled WGS sequence"/>
</dbReference>
<dbReference type="Pfam" id="PF14334">
    <property type="entry name" value="DUF4390"/>
    <property type="match status" value="1"/>
</dbReference>
<sequence length="186" mass="21587">MRPLVVFFILLFLFVPLSRTLALEIQKVDLGAEGGYLVCSWELGDVPYQKLDESLHHGLPFELRFHLILTQIRRFRGDKTILRHEVVREIYYDAVKNLYYVHFVGWPYPPRHVPSLEEAIALAGNVKALPLIPLNRLERGKTYRLKVKAQIIQKVNPGLPSRVLRFLFRGGKIDSGWVSIRFKLPE</sequence>
<name>A0A7V5U226_9BACT</name>
<evidence type="ECO:0000313" key="1">
    <source>
        <dbReference type="EMBL" id="HHI96496.1"/>
    </source>
</evidence>
<organism evidence="1">
    <name type="scientific">Thermodesulfatator atlanticus</name>
    <dbReference type="NCBI Taxonomy" id="501497"/>
    <lineage>
        <taxon>Bacteria</taxon>
        <taxon>Pseudomonadati</taxon>
        <taxon>Thermodesulfobacteriota</taxon>
        <taxon>Thermodesulfobacteria</taxon>
        <taxon>Thermodesulfobacteriales</taxon>
        <taxon>Thermodesulfatatoraceae</taxon>
        <taxon>Thermodesulfatator</taxon>
    </lineage>
</organism>
<dbReference type="InterPro" id="IPR025500">
    <property type="entry name" value="DUF4390"/>
</dbReference>